<evidence type="ECO:0000313" key="9">
    <source>
        <dbReference type="Proteomes" id="UP000683428"/>
    </source>
</evidence>
<dbReference type="InterPro" id="IPR011706">
    <property type="entry name" value="Cu-oxidase_C"/>
</dbReference>
<evidence type="ECO:0000259" key="5">
    <source>
        <dbReference type="Pfam" id="PF00394"/>
    </source>
</evidence>
<dbReference type="Proteomes" id="UP000683428">
    <property type="component" value="Chromosome"/>
</dbReference>
<dbReference type="PROSITE" id="PS00079">
    <property type="entry name" value="MULTICOPPER_OXIDASE1"/>
    <property type="match status" value="2"/>
</dbReference>
<evidence type="ECO:0000259" key="6">
    <source>
        <dbReference type="Pfam" id="PF07731"/>
    </source>
</evidence>
<dbReference type="PROSITE" id="PS00080">
    <property type="entry name" value="MULTICOPPER_OXIDASE2"/>
    <property type="match status" value="1"/>
</dbReference>
<evidence type="ECO:0000313" key="8">
    <source>
        <dbReference type="EMBL" id="QWT49218.1"/>
    </source>
</evidence>
<feature type="region of interest" description="Disordered" evidence="4">
    <location>
        <begin position="438"/>
        <end position="458"/>
    </location>
</feature>
<evidence type="ECO:0000256" key="1">
    <source>
        <dbReference type="ARBA" id="ARBA00022723"/>
    </source>
</evidence>
<feature type="compositionally biased region" description="Basic and acidic residues" evidence="4">
    <location>
        <begin position="444"/>
        <end position="458"/>
    </location>
</feature>
<dbReference type="PROSITE" id="PS51318">
    <property type="entry name" value="TAT"/>
    <property type="match status" value="1"/>
</dbReference>
<dbReference type="Pfam" id="PF07732">
    <property type="entry name" value="Cu-oxidase_3"/>
    <property type="match status" value="1"/>
</dbReference>
<dbReference type="CDD" id="cd13848">
    <property type="entry name" value="CuRO_1_CopA"/>
    <property type="match status" value="1"/>
</dbReference>
<dbReference type="InterPro" id="IPR045087">
    <property type="entry name" value="Cu-oxidase_fam"/>
</dbReference>
<dbReference type="InterPro" id="IPR034282">
    <property type="entry name" value="CuRO_2_CopA"/>
</dbReference>
<evidence type="ECO:0000259" key="7">
    <source>
        <dbReference type="Pfam" id="PF07732"/>
    </source>
</evidence>
<dbReference type="GO" id="GO:0005507">
    <property type="term" value="F:copper ion binding"/>
    <property type="evidence" value="ECO:0007669"/>
    <property type="project" value="InterPro"/>
</dbReference>
<dbReference type="InterPro" id="IPR034279">
    <property type="entry name" value="CuRO_3_CopA"/>
</dbReference>
<accession>A0A975XUW2</accession>
<organism evidence="8 9">
    <name type="scientific">Azospira inquinata</name>
    <dbReference type="NCBI Taxonomy" id="2785627"/>
    <lineage>
        <taxon>Bacteria</taxon>
        <taxon>Pseudomonadati</taxon>
        <taxon>Pseudomonadota</taxon>
        <taxon>Betaproteobacteria</taxon>
        <taxon>Rhodocyclales</taxon>
        <taxon>Rhodocyclaceae</taxon>
        <taxon>Azospira</taxon>
    </lineage>
</organism>
<dbReference type="NCBIfam" id="TIGR01480">
    <property type="entry name" value="copper_res_A"/>
    <property type="match status" value="1"/>
</dbReference>
<proteinExistence type="predicted"/>
<sequence>MGPMSSLPSSPRRPDRRRFVQGLGAGSLLLGLGTRALASPGMGPAVTEAVPPAGLGTAPVLRGREFHLVIAQTRVNFTGRPGLATTLNGSFPGPTLVWKEGETVTIHVTNRLAEATSIHWHGILLPYEMDGVPGVSFAGIAPGATFTYRFQVRQKGTFWYHSHSGMQELTGLYGAIIIEPAIPEGLGADREHILHLGDWTDEDPMAVFAKLKVLSDYYNRLRPTAPDFFRDVARLGWQQALTKRRMWQRMRMNPTDLADLSADTLTYLINGQPPAGNWTGLFRPGERVRLRFINGAAHTFYDVRIPGLALTLVQADGTDLEPVTVEEFRLGPGETYDALVTPRDEAYTVFAQAMDRSGYARATLAVQDGLEAPIPALDPPQWLNMDDMMGAMMGGQGTPRAVHHAQTEYGPGTDMRVDVPRINLDDPGVGLRHNGRRVLTLADQHTRGGDPDPREPDRELELHLTGNMERYTWSLDGLPFGPSTPIHFRPGERLRVVFHNDTMMTHPMHLHGMWSDVEDPAGHFLVRRHTVPVQPAQQVALRITAENLGRWVWHCHLMLHMAAGMFREVVVA</sequence>
<keyword evidence="9" id="KW-1185">Reference proteome</keyword>
<dbReference type="CDD" id="cd13896">
    <property type="entry name" value="CuRO_3_CopA"/>
    <property type="match status" value="1"/>
</dbReference>
<dbReference type="Pfam" id="PF00394">
    <property type="entry name" value="Cu-oxidase"/>
    <property type="match status" value="1"/>
</dbReference>
<dbReference type="PANTHER" id="PTHR11709:SF394">
    <property type="entry name" value="FI03373P-RELATED"/>
    <property type="match status" value="1"/>
</dbReference>
<dbReference type="InterPro" id="IPR006376">
    <property type="entry name" value="Cu-R_CopA"/>
</dbReference>
<reference evidence="8" key="1">
    <citation type="submission" date="2020-11" db="EMBL/GenBank/DDBJ databases">
        <title>Azospira inquinata sp. nov.</title>
        <authorList>
            <person name="Moe W.M."/>
            <person name="Mikes M.C."/>
        </authorList>
    </citation>
    <scope>NUCLEOTIDE SEQUENCE</scope>
    <source>
        <strain evidence="8">Azo-3</strain>
    </source>
</reference>
<keyword evidence="1" id="KW-0479">Metal-binding</keyword>
<dbReference type="InterPro" id="IPR011707">
    <property type="entry name" value="Cu-oxidase-like_N"/>
</dbReference>
<keyword evidence="2" id="KW-0560">Oxidoreductase</keyword>
<dbReference type="InterPro" id="IPR033138">
    <property type="entry name" value="Cu_oxidase_CS"/>
</dbReference>
<evidence type="ECO:0000256" key="4">
    <source>
        <dbReference type="SAM" id="MobiDB-lite"/>
    </source>
</evidence>
<dbReference type="InterPro" id="IPR034284">
    <property type="entry name" value="CuRO_1_CopA"/>
</dbReference>
<keyword evidence="3" id="KW-0186">Copper</keyword>
<dbReference type="AlphaFoldDB" id="A0A975XUW2"/>
<gene>
    <name evidence="8" type="ORF">Azoinq_00935</name>
</gene>
<evidence type="ECO:0000256" key="3">
    <source>
        <dbReference type="ARBA" id="ARBA00023008"/>
    </source>
</evidence>
<feature type="domain" description="Plastocyanin-like" evidence="6">
    <location>
        <begin position="455"/>
        <end position="571"/>
    </location>
</feature>
<dbReference type="KEGG" id="aiq:Azoinq_00935"/>
<dbReference type="CDD" id="cd13874">
    <property type="entry name" value="CuRO_2_CopA"/>
    <property type="match status" value="1"/>
</dbReference>
<dbReference type="GO" id="GO:0042597">
    <property type="term" value="C:periplasmic space"/>
    <property type="evidence" value="ECO:0007669"/>
    <property type="project" value="InterPro"/>
</dbReference>
<dbReference type="PANTHER" id="PTHR11709">
    <property type="entry name" value="MULTI-COPPER OXIDASE"/>
    <property type="match status" value="1"/>
</dbReference>
<protein>
    <submittedName>
        <fullName evidence="8">Copper resistance system multicopper oxidase</fullName>
    </submittedName>
</protein>
<dbReference type="GO" id="GO:0016491">
    <property type="term" value="F:oxidoreductase activity"/>
    <property type="evidence" value="ECO:0007669"/>
    <property type="project" value="UniProtKB-KW"/>
</dbReference>
<dbReference type="InterPro" id="IPR006311">
    <property type="entry name" value="TAT_signal"/>
</dbReference>
<name>A0A975XUW2_9RHOO</name>
<dbReference type="InterPro" id="IPR002355">
    <property type="entry name" value="Cu_oxidase_Cu_BS"/>
</dbReference>
<dbReference type="EMBL" id="CP064782">
    <property type="protein sequence ID" value="QWT49218.1"/>
    <property type="molecule type" value="Genomic_DNA"/>
</dbReference>
<feature type="domain" description="Plastocyanin-like" evidence="7">
    <location>
        <begin position="72"/>
        <end position="180"/>
    </location>
</feature>
<feature type="domain" description="Plastocyanin-like" evidence="5">
    <location>
        <begin position="264"/>
        <end position="365"/>
    </location>
</feature>
<evidence type="ECO:0000256" key="2">
    <source>
        <dbReference type="ARBA" id="ARBA00023002"/>
    </source>
</evidence>
<dbReference type="Pfam" id="PF07731">
    <property type="entry name" value="Cu-oxidase_2"/>
    <property type="match status" value="1"/>
</dbReference>
<dbReference type="InterPro" id="IPR001117">
    <property type="entry name" value="Cu-oxidase_2nd"/>
</dbReference>